<accession>A0A6L8MNM9</accession>
<keyword evidence="1" id="KW-0812">Transmembrane</keyword>
<organism evidence="2 3">
    <name type="scientific">Duganella lactea</name>
    <dbReference type="NCBI Taxonomy" id="2692173"/>
    <lineage>
        <taxon>Bacteria</taxon>
        <taxon>Pseudomonadati</taxon>
        <taxon>Pseudomonadota</taxon>
        <taxon>Betaproteobacteria</taxon>
        <taxon>Burkholderiales</taxon>
        <taxon>Oxalobacteraceae</taxon>
        <taxon>Telluria group</taxon>
        <taxon>Duganella</taxon>
    </lineage>
</organism>
<reference evidence="2 3" key="1">
    <citation type="submission" date="2019-12" db="EMBL/GenBank/DDBJ databases">
        <title>Novel species isolated from a subtropical stream in China.</title>
        <authorList>
            <person name="Lu H."/>
        </authorList>
    </citation>
    <scope>NUCLEOTIDE SEQUENCE [LARGE SCALE GENOMIC DNA]</scope>
    <source>
        <strain evidence="2 3">FT50W</strain>
    </source>
</reference>
<name>A0A6L8MNM9_9BURK</name>
<evidence type="ECO:0000313" key="3">
    <source>
        <dbReference type="Proteomes" id="UP000474565"/>
    </source>
</evidence>
<feature type="transmembrane region" description="Helical" evidence="1">
    <location>
        <begin position="6"/>
        <end position="24"/>
    </location>
</feature>
<dbReference type="Proteomes" id="UP000474565">
    <property type="component" value="Unassembled WGS sequence"/>
</dbReference>
<dbReference type="Pfam" id="PF11804">
    <property type="entry name" value="DUF3325"/>
    <property type="match status" value="1"/>
</dbReference>
<feature type="transmembrane region" description="Helical" evidence="1">
    <location>
        <begin position="70"/>
        <end position="88"/>
    </location>
</feature>
<evidence type="ECO:0000313" key="2">
    <source>
        <dbReference type="EMBL" id="MYM80938.1"/>
    </source>
</evidence>
<dbReference type="AlphaFoldDB" id="A0A6L8MNM9"/>
<keyword evidence="1" id="KW-1133">Transmembrane helix</keyword>
<dbReference type="InterPro" id="IPR021762">
    <property type="entry name" value="DUF3325"/>
</dbReference>
<evidence type="ECO:0000256" key="1">
    <source>
        <dbReference type="SAM" id="Phobius"/>
    </source>
</evidence>
<dbReference type="EMBL" id="WWCP01000002">
    <property type="protein sequence ID" value="MYM80938.1"/>
    <property type="molecule type" value="Genomic_DNA"/>
</dbReference>
<keyword evidence="1" id="KW-0472">Membrane</keyword>
<sequence>MSYAINFLSALGLCFAGMAALSLAIDRHHRQAYGDDAPVRKRHLLRTAGTAMLALAIAPCVALWSAGAGFVAWAGMLTVGALLAAVMLPYWPRRVAPLAASAGALSLTGLAGLALN</sequence>
<protein>
    <submittedName>
        <fullName evidence="2">DUF3325 family protein</fullName>
    </submittedName>
</protein>
<dbReference type="RefSeq" id="WP_161018271.1">
    <property type="nucleotide sequence ID" value="NZ_WWCP01000002.1"/>
</dbReference>
<proteinExistence type="predicted"/>
<feature type="transmembrane region" description="Helical" evidence="1">
    <location>
        <begin position="44"/>
        <end position="64"/>
    </location>
</feature>
<comment type="caution">
    <text evidence="2">The sequence shown here is derived from an EMBL/GenBank/DDBJ whole genome shotgun (WGS) entry which is preliminary data.</text>
</comment>
<gene>
    <name evidence="2" type="ORF">GTP44_03045</name>
</gene>